<feature type="binding site" evidence="6">
    <location>
        <position position="186"/>
    </location>
    <ligand>
        <name>FMN</name>
        <dbReference type="ChEBI" id="CHEBI:58210"/>
    </ligand>
</feature>
<dbReference type="InterPro" id="IPR013785">
    <property type="entry name" value="Aldolase_TIM"/>
</dbReference>
<evidence type="ECO:0000256" key="7">
    <source>
        <dbReference type="SAM" id="MobiDB-lite"/>
    </source>
</evidence>
<feature type="binding site" evidence="6">
    <location>
        <position position="54"/>
    </location>
    <ligand>
        <name>glyoxylate</name>
        <dbReference type="ChEBI" id="CHEBI:36655"/>
    </ligand>
</feature>
<reference evidence="9 10" key="1">
    <citation type="submission" date="2020-08" db="EMBL/GenBank/DDBJ databases">
        <title>Sequencing the genomes of 1000 actinobacteria strains.</title>
        <authorList>
            <person name="Klenk H.-P."/>
        </authorList>
    </citation>
    <scope>NUCLEOTIDE SEQUENCE [LARGE SCALE GENOMIC DNA]</scope>
    <source>
        <strain evidence="9 10">DSM 45584</strain>
    </source>
</reference>
<dbReference type="CDD" id="cd02809">
    <property type="entry name" value="alpha_hydroxyacid_oxid_FMN"/>
    <property type="match status" value="1"/>
</dbReference>
<feature type="binding site" evidence="6">
    <location>
        <position position="158"/>
    </location>
    <ligand>
        <name>FMN</name>
        <dbReference type="ChEBI" id="CHEBI:58210"/>
    </ligand>
</feature>
<gene>
    <name evidence="9" type="ORF">BJ970_004641</name>
</gene>
<evidence type="ECO:0000313" key="10">
    <source>
        <dbReference type="Proteomes" id="UP000584374"/>
    </source>
</evidence>
<evidence type="ECO:0000259" key="8">
    <source>
        <dbReference type="PROSITE" id="PS51349"/>
    </source>
</evidence>
<evidence type="ECO:0000313" key="9">
    <source>
        <dbReference type="EMBL" id="MBB5157107.1"/>
    </source>
</evidence>
<dbReference type="GO" id="GO:0010181">
    <property type="term" value="F:FMN binding"/>
    <property type="evidence" value="ECO:0007669"/>
    <property type="project" value="InterPro"/>
</dbReference>
<accession>A0A840QAY2</accession>
<dbReference type="RefSeq" id="WP_184728132.1">
    <property type="nucleotide sequence ID" value="NZ_JACHIW010000001.1"/>
</dbReference>
<dbReference type="EMBL" id="JACHIW010000001">
    <property type="protein sequence ID" value="MBB5157107.1"/>
    <property type="molecule type" value="Genomic_DNA"/>
</dbReference>
<dbReference type="EC" id="1.1.2.3" evidence="9"/>
<keyword evidence="2 6" id="KW-0285">Flavoprotein</keyword>
<dbReference type="PIRSF" id="PIRSF000138">
    <property type="entry name" value="Al-hdrx_acd_dh"/>
    <property type="match status" value="1"/>
</dbReference>
<comment type="caution">
    <text evidence="9">The sequence shown here is derived from an EMBL/GenBank/DDBJ whole genome shotgun (WGS) entry which is preliminary data.</text>
</comment>
<comment type="cofactor">
    <cofactor evidence="1">
        <name>FMN</name>
        <dbReference type="ChEBI" id="CHEBI:58210"/>
    </cofactor>
</comment>
<dbReference type="Gene3D" id="3.20.20.70">
    <property type="entry name" value="Aldolase class I"/>
    <property type="match status" value="1"/>
</dbReference>
<dbReference type="GO" id="GO:0004460">
    <property type="term" value="F:L-lactate dehydrogenase (cytochrome) activity"/>
    <property type="evidence" value="ECO:0007669"/>
    <property type="project" value="UniProtKB-EC"/>
</dbReference>
<feature type="domain" description="FMN hydroxy acid dehydrogenase" evidence="8">
    <location>
        <begin position="28"/>
        <end position="299"/>
    </location>
</feature>
<dbReference type="PROSITE" id="PS51349">
    <property type="entry name" value="FMN_HYDROXY_ACID_DH_2"/>
    <property type="match status" value="1"/>
</dbReference>
<feature type="compositionally biased region" description="Basic and acidic residues" evidence="7">
    <location>
        <begin position="303"/>
        <end position="312"/>
    </location>
</feature>
<name>A0A840QAY2_9PSEU</name>
<feature type="binding site" evidence="6">
    <location>
        <begin position="107"/>
        <end position="109"/>
    </location>
    <ligand>
        <name>FMN</name>
        <dbReference type="ChEBI" id="CHEBI:58210"/>
    </ligand>
</feature>
<evidence type="ECO:0000256" key="6">
    <source>
        <dbReference type="PIRSR" id="PIRSR000138-2"/>
    </source>
</evidence>
<evidence type="ECO:0000256" key="4">
    <source>
        <dbReference type="ARBA" id="ARBA00023002"/>
    </source>
</evidence>
<keyword evidence="3 6" id="KW-0288">FMN</keyword>
<evidence type="ECO:0000256" key="5">
    <source>
        <dbReference type="ARBA" id="ARBA00024042"/>
    </source>
</evidence>
<dbReference type="InterPro" id="IPR000262">
    <property type="entry name" value="FMN-dep_DH"/>
</dbReference>
<dbReference type="InterPro" id="IPR037396">
    <property type="entry name" value="FMN_HAD"/>
</dbReference>
<dbReference type="PANTHER" id="PTHR10578">
    <property type="entry name" value="S -2-HYDROXY-ACID OXIDASE-RELATED"/>
    <property type="match status" value="1"/>
</dbReference>
<comment type="similarity">
    <text evidence="5">Belongs to the FMN-dependent alpha-hydroxy acid dehydrogenase family.</text>
</comment>
<evidence type="ECO:0000256" key="2">
    <source>
        <dbReference type="ARBA" id="ARBA00022630"/>
    </source>
</evidence>
<proteinExistence type="inferred from homology"/>
<sequence length="350" mass="38445">MVRRQLPKPGEVFELMRFKKPELNAKRRRLNAALTIHDLRDIARRRTPKAAFDYTDGSAEGELSLARARRAFEDVEFHPYVLRNVADVDTSITVFGGASALPFGIAPTGFTRLMHTDGEIAGAQAAAAAGIPFSLSTLGTTSIEDVQEANPLGRNWFQLYVMRHREISHDLVERAAKAGFDTLFFTVDTPVAGARLRDNRNGFSIPPQLTLSTVSNAIPRPWWWFDFLTTPKLEFASLSSTGGTVGDLLDAAMDPTVTFEDLDAIRRIWPGKLAVKGVQNLEDARKLADLGVDGIVLSNQDPGRTDRADYETAGRTVGGGTDPEARHQLSRLHARVPVGSAFGARPERRP</sequence>
<dbReference type="Proteomes" id="UP000584374">
    <property type="component" value="Unassembled WGS sequence"/>
</dbReference>
<dbReference type="SUPFAM" id="SSF51395">
    <property type="entry name" value="FMN-linked oxidoreductases"/>
    <property type="match status" value="1"/>
</dbReference>
<feature type="binding site" evidence="6">
    <location>
        <position position="195"/>
    </location>
    <ligand>
        <name>glyoxylate</name>
        <dbReference type="ChEBI" id="CHEBI:36655"/>
    </ligand>
</feature>
<keyword evidence="4 9" id="KW-0560">Oxidoreductase</keyword>
<feature type="region of interest" description="Disordered" evidence="7">
    <location>
        <begin position="303"/>
        <end position="324"/>
    </location>
</feature>
<feature type="binding site" evidence="6">
    <location>
        <position position="276"/>
    </location>
    <ligand>
        <name>FMN</name>
        <dbReference type="ChEBI" id="CHEBI:58210"/>
    </ligand>
</feature>
<feature type="binding site" evidence="6">
    <location>
        <position position="160"/>
    </location>
    <ligand>
        <name>glyoxylate</name>
        <dbReference type="ChEBI" id="CHEBI:36655"/>
    </ligand>
</feature>
<evidence type="ECO:0000256" key="1">
    <source>
        <dbReference type="ARBA" id="ARBA00001917"/>
    </source>
</evidence>
<dbReference type="Pfam" id="PF01070">
    <property type="entry name" value="FMN_dh"/>
    <property type="match status" value="1"/>
</dbReference>
<dbReference type="InterPro" id="IPR012133">
    <property type="entry name" value="Alpha-hydoxy_acid_DH_FMN"/>
</dbReference>
<dbReference type="AlphaFoldDB" id="A0A840QAY2"/>
<feature type="binding site" evidence="6">
    <location>
        <position position="136"/>
    </location>
    <ligand>
        <name>FMN</name>
        <dbReference type="ChEBI" id="CHEBI:58210"/>
    </ligand>
</feature>
<protein>
    <submittedName>
        <fullName evidence="9">L-lactate dehydrogenase (Cytochrome)</fullName>
        <ecNumber evidence="9">1.1.2.3</ecNumber>
    </submittedName>
</protein>
<feature type="binding site" evidence="6">
    <location>
        <position position="298"/>
    </location>
    <ligand>
        <name>FMN</name>
        <dbReference type="ChEBI" id="CHEBI:58210"/>
    </ligand>
</feature>
<dbReference type="PANTHER" id="PTHR10578:SF107">
    <property type="entry name" value="2-HYDROXYACID OXIDASE 1"/>
    <property type="match status" value="1"/>
</dbReference>
<evidence type="ECO:0000256" key="3">
    <source>
        <dbReference type="ARBA" id="ARBA00022643"/>
    </source>
</evidence>
<keyword evidence="10" id="KW-1185">Reference proteome</keyword>
<organism evidence="9 10">
    <name type="scientific">Saccharopolyspora phatthalungensis</name>
    <dbReference type="NCBI Taxonomy" id="664693"/>
    <lineage>
        <taxon>Bacteria</taxon>
        <taxon>Bacillati</taxon>
        <taxon>Actinomycetota</taxon>
        <taxon>Actinomycetes</taxon>
        <taxon>Pseudonocardiales</taxon>
        <taxon>Pseudonocardiaceae</taxon>
        <taxon>Saccharopolyspora</taxon>
    </lineage>
</organism>